<organism evidence="5 6">
    <name type="scientific">Chrysochromulina tobinii</name>
    <dbReference type="NCBI Taxonomy" id="1460289"/>
    <lineage>
        <taxon>Eukaryota</taxon>
        <taxon>Haptista</taxon>
        <taxon>Haptophyta</taxon>
        <taxon>Prymnesiophyceae</taxon>
        <taxon>Prymnesiales</taxon>
        <taxon>Chrysochromulinaceae</taxon>
        <taxon>Chrysochromulina</taxon>
    </lineage>
</organism>
<dbReference type="Gene3D" id="1.25.40.20">
    <property type="entry name" value="Ankyrin repeat-containing domain"/>
    <property type="match status" value="1"/>
</dbReference>
<dbReference type="GO" id="GO:0051017">
    <property type="term" value="P:actin filament bundle assembly"/>
    <property type="evidence" value="ECO:0007669"/>
    <property type="project" value="TreeGrafter"/>
</dbReference>
<sequence>MDPYADTSFEELRHAAYQQSPPPRTVDGFVGEGFCDALELRRMRKHQVALTLAPDGAGGCAAILHVRSTGPRQVAAPVALSELWEFANFPVQLPGAPSELAQRENFEPMIVWEEGAWFATRGWMDIGDHVFESMGDVPSSDRTDWEGSPRGAQHGAPSRGAQHGAQSRGAQGHPSSGQQCPASGPLVCDEAPEMAPELAQPRAWRLMALDFHTATALAQLPTRGVCELATAASYLDCAPLLEIAISNLAERLGSCNLPHEIRALFDMPERDSPQAPYCAPQATAPQATFARAAADSKGSGAVVAMAGAVVAMASTVAAGGGQVRIIHDGRGDDVVGGSPFLGSRRHSERHAERSRLTAEESSRFAPLPSPLAAASRPPAAPPASSALALKRRQGKKGHGRKRTAGLEATAHGHSSGSRADDEVEGGMSAEEEEELHWLETLGVNEEARCERGGAETAALSAEYRRGEVPLHVALRLGLGRPKVLALLHAAPRAASCLDYRGRSPLHLAACYGAPCAVVQALLNYRPHAAVTCDDEGHSPLDLALRRKHANPHVIAMLERHRDAVFVALEADDLQWTFGEQTETETEEDDEHELFTP</sequence>
<dbReference type="InterPro" id="IPR002110">
    <property type="entry name" value="Ankyrin_rpt"/>
</dbReference>
<feature type="compositionally biased region" description="Low complexity" evidence="4">
    <location>
        <begin position="370"/>
        <end position="388"/>
    </location>
</feature>
<dbReference type="PANTHER" id="PTHR24153">
    <property type="entry name" value="ESPIN"/>
    <property type="match status" value="1"/>
</dbReference>
<dbReference type="Pfam" id="PF12796">
    <property type="entry name" value="Ank_2"/>
    <property type="match status" value="1"/>
</dbReference>
<dbReference type="InterPro" id="IPR036770">
    <property type="entry name" value="Ankyrin_rpt-contain_sf"/>
</dbReference>
<dbReference type="EMBL" id="JWZX01002700">
    <property type="protein sequence ID" value="KOO27555.1"/>
    <property type="molecule type" value="Genomic_DNA"/>
</dbReference>
<accession>A0A0M0JM52</accession>
<evidence type="ECO:0000256" key="3">
    <source>
        <dbReference type="PROSITE-ProRule" id="PRU00023"/>
    </source>
</evidence>
<dbReference type="PROSITE" id="PS50088">
    <property type="entry name" value="ANK_REPEAT"/>
    <property type="match status" value="1"/>
</dbReference>
<keyword evidence="1" id="KW-0677">Repeat</keyword>
<evidence type="ECO:0000313" key="6">
    <source>
        <dbReference type="Proteomes" id="UP000037460"/>
    </source>
</evidence>
<evidence type="ECO:0000313" key="5">
    <source>
        <dbReference type="EMBL" id="KOO27555.1"/>
    </source>
</evidence>
<keyword evidence="2 3" id="KW-0040">ANK repeat</keyword>
<feature type="compositionally biased region" description="Polar residues" evidence="4">
    <location>
        <begin position="164"/>
        <end position="181"/>
    </location>
</feature>
<reference evidence="6" key="1">
    <citation type="journal article" date="2015" name="PLoS Genet.">
        <title>Genome Sequence and Transcriptome Analyses of Chrysochromulina tobin: Metabolic Tools for Enhanced Algal Fitness in the Prominent Order Prymnesiales (Haptophyceae).</title>
        <authorList>
            <person name="Hovde B.T."/>
            <person name="Deodato C.R."/>
            <person name="Hunsperger H.M."/>
            <person name="Ryken S.A."/>
            <person name="Yost W."/>
            <person name="Jha R.K."/>
            <person name="Patterson J."/>
            <person name="Monnat R.J. Jr."/>
            <person name="Barlow S.B."/>
            <person name="Starkenburg S.R."/>
            <person name="Cattolico R.A."/>
        </authorList>
    </citation>
    <scope>NUCLEOTIDE SEQUENCE</scope>
    <source>
        <strain evidence="6">CCMP291</strain>
    </source>
</reference>
<evidence type="ECO:0000256" key="4">
    <source>
        <dbReference type="SAM" id="MobiDB-lite"/>
    </source>
</evidence>
<name>A0A0M0JM52_9EUKA</name>
<protein>
    <submittedName>
        <fullName evidence="5">Uncharacterized protein</fullName>
    </submittedName>
</protein>
<dbReference type="GO" id="GO:0051015">
    <property type="term" value="F:actin filament binding"/>
    <property type="evidence" value="ECO:0007669"/>
    <property type="project" value="TreeGrafter"/>
</dbReference>
<feature type="region of interest" description="Disordered" evidence="4">
    <location>
        <begin position="328"/>
        <end position="430"/>
    </location>
</feature>
<proteinExistence type="predicted"/>
<gene>
    <name evidence="5" type="ORF">Ctob_005076</name>
</gene>
<dbReference type="PANTHER" id="PTHR24153:SF8">
    <property type="entry name" value="FORKED, ISOFORM F"/>
    <property type="match status" value="1"/>
</dbReference>
<comment type="caution">
    <text evidence="5">The sequence shown here is derived from an EMBL/GenBank/DDBJ whole genome shotgun (WGS) entry which is preliminary data.</text>
</comment>
<feature type="compositionally biased region" description="Basic residues" evidence="4">
    <location>
        <begin position="389"/>
        <end position="403"/>
    </location>
</feature>
<dbReference type="OrthoDB" id="7729168at2759"/>
<evidence type="ECO:0000256" key="1">
    <source>
        <dbReference type="ARBA" id="ARBA00022737"/>
    </source>
</evidence>
<evidence type="ECO:0000256" key="2">
    <source>
        <dbReference type="ARBA" id="ARBA00023043"/>
    </source>
</evidence>
<dbReference type="GO" id="GO:0005737">
    <property type="term" value="C:cytoplasm"/>
    <property type="evidence" value="ECO:0007669"/>
    <property type="project" value="TreeGrafter"/>
</dbReference>
<feature type="repeat" description="ANK" evidence="3">
    <location>
        <begin position="500"/>
        <end position="523"/>
    </location>
</feature>
<dbReference type="SUPFAM" id="SSF48403">
    <property type="entry name" value="Ankyrin repeat"/>
    <property type="match status" value="1"/>
</dbReference>
<dbReference type="AlphaFoldDB" id="A0A0M0JM52"/>
<feature type="compositionally biased region" description="Basic and acidic residues" evidence="4">
    <location>
        <begin position="349"/>
        <end position="362"/>
    </location>
</feature>
<feature type="region of interest" description="Disordered" evidence="4">
    <location>
        <begin position="134"/>
        <end position="188"/>
    </location>
</feature>
<dbReference type="Proteomes" id="UP000037460">
    <property type="component" value="Unassembled WGS sequence"/>
</dbReference>
<keyword evidence="6" id="KW-1185">Reference proteome</keyword>
<feature type="compositionally biased region" description="Acidic residues" evidence="4">
    <location>
        <begin position="421"/>
        <end position="430"/>
    </location>
</feature>
<dbReference type="InterPro" id="IPR052420">
    <property type="entry name" value="Espin/Espin-like"/>
</dbReference>